<gene>
    <name evidence="2" type="ordered locus">BATR1942_20695</name>
</gene>
<keyword evidence="1" id="KW-1133">Transmembrane helix</keyword>
<evidence type="ECO:0000313" key="2">
    <source>
        <dbReference type="EMBL" id="ADP35054.1"/>
    </source>
</evidence>
<feature type="transmembrane region" description="Helical" evidence="1">
    <location>
        <begin position="83"/>
        <end position="101"/>
    </location>
</feature>
<feature type="transmembrane region" description="Helical" evidence="1">
    <location>
        <begin position="51"/>
        <end position="71"/>
    </location>
</feature>
<keyword evidence="2" id="KW-0413">Isomerase</keyword>
<organism evidence="2 3">
    <name type="scientific">Bacillus atrophaeus (strain 1942)</name>
    <dbReference type="NCBI Taxonomy" id="720555"/>
    <lineage>
        <taxon>Bacteria</taxon>
        <taxon>Bacillati</taxon>
        <taxon>Bacillota</taxon>
        <taxon>Bacilli</taxon>
        <taxon>Bacillales</taxon>
        <taxon>Bacillaceae</taxon>
        <taxon>Bacillus</taxon>
    </lineage>
</organism>
<name>A0ABM5M516_BACA1</name>
<keyword evidence="3" id="KW-1185">Reference proteome</keyword>
<keyword evidence="1" id="KW-0812">Transmembrane</keyword>
<protein>
    <submittedName>
        <fullName evidence="2">Reductase or disulfide isomerase</fullName>
    </submittedName>
</protein>
<accession>A0ABM5M516</accession>
<dbReference type="GO" id="GO:0016853">
    <property type="term" value="F:isomerase activity"/>
    <property type="evidence" value="ECO:0007669"/>
    <property type="project" value="UniProtKB-KW"/>
</dbReference>
<evidence type="ECO:0000256" key="1">
    <source>
        <dbReference type="SAM" id="Phobius"/>
    </source>
</evidence>
<evidence type="ECO:0000313" key="3">
    <source>
        <dbReference type="Proteomes" id="UP000006867"/>
    </source>
</evidence>
<proteinExistence type="predicted"/>
<dbReference type="Proteomes" id="UP000006867">
    <property type="component" value="Chromosome"/>
</dbReference>
<sequence length="125" mass="13911">MIESEEYHMKETLCPNCGKPLTGDMVRSSNIPCAFRCGHCRERLHEYKVSAPIMIAALALIVFLIYLAEIIRNAVSPILPAVQHIPVAVFALVCAYPVFIVSERLMAKYVISNGTIIYKGKRKGS</sequence>
<reference evidence="2 3" key="1">
    <citation type="journal article" date="2011" name="Front. Microbiol.">
        <title>Genomic signatures of strain selection and enhancement in Bacillus atrophaeus var. globigii, a historical biowarfare simulant.</title>
        <authorList>
            <person name="Gibbons H.S."/>
            <person name="Broomall S.M."/>
            <person name="McNew L.A."/>
            <person name="Daligault H."/>
            <person name="Chapman C."/>
            <person name="Bruce D."/>
            <person name="Karavis M."/>
            <person name="Krepps M."/>
            <person name="McGregor P.A."/>
            <person name="Hong C."/>
            <person name="Park K.H."/>
            <person name="Akmal A."/>
            <person name="Feldman A."/>
            <person name="Lin J.S."/>
            <person name="Chang W.E."/>
            <person name="Higgs B.W."/>
            <person name="Demirev P."/>
            <person name="Lindquist J."/>
            <person name="Liem A."/>
            <person name="Fochler E."/>
            <person name="Read T.D."/>
            <person name="Tapia R."/>
            <person name="Johnson S."/>
            <person name="Bishop-Lilly K.A."/>
            <person name="Detter C."/>
            <person name="Han C."/>
            <person name="Sozhamannan S."/>
            <person name="Rosenzweig C.N."/>
            <person name="Skowronski E.W."/>
        </authorList>
    </citation>
    <scope>NUCLEOTIDE SEQUENCE [LARGE SCALE GENOMIC DNA]</scope>
    <source>
        <strain evidence="2 3">1942</strain>
    </source>
</reference>
<dbReference type="EMBL" id="CP002207">
    <property type="protein sequence ID" value="ADP35054.1"/>
    <property type="molecule type" value="Genomic_DNA"/>
</dbReference>
<keyword evidence="1" id="KW-0472">Membrane</keyword>